<sequence>CGRPRSGPIAGKAICTIHFADGTAVAAGSGIVARGVWELDGDRVCRRDAAETPDLRRCVRYERLAGRRYRNSDDVEFCIGPCP</sequence>
<accession>A0A327KU88</accession>
<comment type="caution">
    <text evidence="1">The sequence shown here is derived from an EMBL/GenBank/DDBJ whole genome shotgun (WGS) entry which is preliminary data.</text>
</comment>
<proteinExistence type="predicted"/>
<keyword evidence="2" id="KW-1185">Reference proteome</keyword>
<organism evidence="1 2">
    <name type="scientific">Rhodoplanes roseus</name>
    <dbReference type="NCBI Taxonomy" id="29409"/>
    <lineage>
        <taxon>Bacteria</taxon>
        <taxon>Pseudomonadati</taxon>
        <taxon>Pseudomonadota</taxon>
        <taxon>Alphaproteobacteria</taxon>
        <taxon>Hyphomicrobiales</taxon>
        <taxon>Nitrobacteraceae</taxon>
        <taxon>Rhodoplanes</taxon>
    </lineage>
</organism>
<dbReference type="RefSeq" id="WP_170149722.1">
    <property type="nucleotide sequence ID" value="NZ_NPEX01000151.1"/>
</dbReference>
<evidence type="ECO:0000313" key="1">
    <source>
        <dbReference type="EMBL" id="RAI42480.1"/>
    </source>
</evidence>
<dbReference type="AlphaFoldDB" id="A0A327KU88"/>
<feature type="non-terminal residue" evidence="1">
    <location>
        <position position="1"/>
    </location>
</feature>
<dbReference type="Proteomes" id="UP000249130">
    <property type="component" value="Unassembled WGS sequence"/>
</dbReference>
<name>A0A327KU88_9BRAD</name>
<dbReference type="EMBL" id="NPEX01000151">
    <property type="protein sequence ID" value="RAI42480.1"/>
    <property type="molecule type" value="Genomic_DNA"/>
</dbReference>
<reference evidence="1 2" key="1">
    <citation type="submission" date="2017-07" db="EMBL/GenBank/DDBJ databases">
        <title>Draft Genome Sequences of Select Purple Nonsulfur Bacteria.</title>
        <authorList>
            <person name="Lasarre B."/>
            <person name="Mckinlay J.B."/>
        </authorList>
    </citation>
    <scope>NUCLEOTIDE SEQUENCE [LARGE SCALE GENOMIC DNA]</scope>
    <source>
        <strain evidence="1 2">DSM 5909</strain>
    </source>
</reference>
<protein>
    <submittedName>
        <fullName evidence="1">Uncharacterized protein</fullName>
    </submittedName>
</protein>
<evidence type="ECO:0000313" key="2">
    <source>
        <dbReference type="Proteomes" id="UP000249130"/>
    </source>
</evidence>
<gene>
    <name evidence="1" type="ORF">CH341_19375</name>
</gene>